<reference evidence="1" key="2">
    <citation type="journal article" date="2015" name="Data Brief">
        <title>Shoot transcriptome of the giant reed, Arundo donax.</title>
        <authorList>
            <person name="Barrero R.A."/>
            <person name="Guerrero F.D."/>
            <person name="Moolhuijzen P."/>
            <person name="Goolsby J.A."/>
            <person name="Tidwell J."/>
            <person name="Bellgard S.E."/>
            <person name="Bellgard M.I."/>
        </authorList>
    </citation>
    <scope>NUCLEOTIDE SEQUENCE</scope>
    <source>
        <tissue evidence="1">Shoot tissue taken approximately 20 cm above the soil surface</tissue>
    </source>
</reference>
<dbReference type="EMBL" id="GBRH01183890">
    <property type="protein sequence ID" value="JAE14006.1"/>
    <property type="molecule type" value="Transcribed_RNA"/>
</dbReference>
<sequence>MMRIGQKKSLKVTLSRSVKGRGLF</sequence>
<name>A0A0A9FUL6_ARUDO</name>
<evidence type="ECO:0000313" key="1">
    <source>
        <dbReference type="EMBL" id="JAE14006.1"/>
    </source>
</evidence>
<proteinExistence type="predicted"/>
<reference evidence="1" key="1">
    <citation type="submission" date="2014-09" db="EMBL/GenBank/DDBJ databases">
        <authorList>
            <person name="Magalhaes I.L.F."/>
            <person name="Oliveira U."/>
            <person name="Santos F.R."/>
            <person name="Vidigal T.H.D.A."/>
            <person name="Brescovit A.D."/>
            <person name="Santos A.J."/>
        </authorList>
    </citation>
    <scope>NUCLEOTIDE SEQUENCE</scope>
    <source>
        <tissue evidence="1">Shoot tissue taken approximately 20 cm above the soil surface</tissue>
    </source>
</reference>
<accession>A0A0A9FUL6</accession>
<protein>
    <submittedName>
        <fullName evidence="1">Uncharacterized protein</fullName>
    </submittedName>
</protein>
<dbReference type="AlphaFoldDB" id="A0A0A9FUL6"/>
<organism evidence="1">
    <name type="scientific">Arundo donax</name>
    <name type="common">Giant reed</name>
    <name type="synonym">Donax arundinaceus</name>
    <dbReference type="NCBI Taxonomy" id="35708"/>
    <lineage>
        <taxon>Eukaryota</taxon>
        <taxon>Viridiplantae</taxon>
        <taxon>Streptophyta</taxon>
        <taxon>Embryophyta</taxon>
        <taxon>Tracheophyta</taxon>
        <taxon>Spermatophyta</taxon>
        <taxon>Magnoliopsida</taxon>
        <taxon>Liliopsida</taxon>
        <taxon>Poales</taxon>
        <taxon>Poaceae</taxon>
        <taxon>PACMAD clade</taxon>
        <taxon>Arundinoideae</taxon>
        <taxon>Arundineae</taxon>
        <taxon>Arundo</taxon>
    </lineage>
</organism>